<name>A0A8H5H3W7_9AGAR</name>
<dbReference type="OrthoDB" id="3050759at2759"/>
<evidence type="ECO:0000313" key="3">
    <source>
        <dbReference type="EMBL" id="KAF5376229.1"/>
    </source>
</evidence>
<keyword evidence="1" id="KW-0175">Coiled coil</keyword>
<evidence type="ECO:0000256" key="2">
    <source>
        <dbReference type="SAM" id="MobiDB-lite"/>
    </source>
</evidence>
<accession>A0A8H5H3W7</accession>
<reference evidence="3 4" key="1">
    <citation type="journal article" date="2020" name="ISME J.">
        <title>Uncovering the hidden diversity of litter-decomposition mechanisms in mushroom-forming fungi.</title>
        <authorList>
            <person name="Floudas D."/>
            <person name="Bentzer J."/>
            <person name="Ahren D."/>
            <person name="Johansson T."/>
            <person name="Persson P."/>
            <person name="Tunlid A."/>
        </authorList>
    </citation>
    <scope>NUCLEOTIDE SEQUENCE [LARGE SCALE GENOMIC DNA]</scope>
    <source>
        <strain evidence="3 4">CBS 661.87</strain>
    </source>
</reference>
<protein>
    <submittedName>
        <fullName evidence="3">Uncharacterized protein</fullName>
    </submittedName>
</protein>
<comment type="caution">
    <text evidence="3">The sequence shown here is derived from an EMBL/GenBank/DDBJ whole genome shotgun (WGS) entry which is preliminary data.</text>
</comment>
<dbReference type="EMBL" id="JAACJP010000029">
    <property type="protein sequence ID" value="KAF5376229.1"/>
    <property type="molecule type" value="Genomic_DNA"/>
</dbReference>
<feature type="compositionally biased region" description="Basic and acidic residues" evidence="2">
    <location>
        <begin position="229"/>
        <end position="242"/>
    </location>
</feature>
<organism evidence="3 4">
    <name type="scientific">Tricholomella constricta</name>
    <dbReference type="NCBI Taxonomy" id="117010"/>
    <lineage>
        <taxon>Eukaryota</taxon>
        <taxon>Fungi</taxon>
        <taxon>Dikarya</taxon>
        <taxon>Basidiomycota</taxon>
        <taxon>Agaricomycotina</taxon>
        <taxon>Agaricomycetes</taxon>
        <taxon>Agaricomycetidae</taxon>
        <taxon>Agaricales</taxon>
        <taxon>Tricholomatineae</taxon>
        <taxon>Lyophyllaceae</taxon>
        <taxon>Tricholomella</taxon>
    </lineage>
</organism>
<feature type="compositionally biased region" description="Low complexity" evidence="2">
    <location>
        <begin position="247"/>
        <end position="288"/>
    </location>
</feature>
<feature type="region of interest" description="Disordered" evidence="2">
    <location>
        <begin position="229"/>
        <end position="290"/>
    </location>
</feature>
<sequence length="378" mass="42910">MRFRISQSLVRSLHSVSRFLYDMVLPPLPEQTLVGEILFPHKRLNVSQWYSELHIDGKDFGELLTGSFVRKLYFVKAAGRSQHESIVAEIHNRTVADFTVRYLRLERSSGDLKLEHIGRREQKWHKFGLPGTQVRSMSDASSDSSPIGKYDAVDTVREIRDWVPKDLVYTMTFTDDDHVLSLEDLAIAARVAHKEDTQYSLLQHQCYWWADTLMAILESLVDESHRSKEVFSKERSDDEWAEKVQLGGSEPTPEGSEPTPEGSEPTPEGSEPTPEGSETTPEGSESTSNGKYYITRWAPITVHNRTKVTHLKSRFEACKARYVKARIEKAADLDRIVRAEEGQRRAEAEVKNLQAQMAKLLEERGNPSQSGLQLTPAA</sequence>
<evidence type="ECO:0000313" key="4">
    <source>
        <dbReference type="Proteomes" id="UP000565441"/>
    </source>
</evidence>
<evidence type="ECO:0000256" key="1">
    <source>
        <dbReference type="SAM" id="Coils"/>
    </source>
</evidence>
<keyword evidence="4" id="KW-1185">Reference proteome</keyword>
<feature type="coiled-coil region" evidence="1">
    <location>
        <begin position="336"/>
        <end position="363"/>
    </location>
</feature>
<gene>
    <name evidence="3" type="ORF">D9615_008545</name>
</gene>
<proteinExistence type="predicted"/>
<dbReference type="AlphaFoldDB" id="A0A8H5H3W7"/>
<dbReference type="Proteomes" id="UP000565441">
    <property type="component" value="Unassembled WGS sequence"/>
</dbReference>